<protein>
    <submittedName>
        <fullName evidence="1">Uncharacterized protein</fullName>
    </submittedName>
</protein>
<evidence type="ECO:0000313" key="1">
    <source>
        <dbReference type="EMBL" id="KAI3717314.1"/>
    </source>
</evidence>
<dbReference type="Proteomes" id="UP001056120">
    <property type="component" value="Linkage Group LG23"/>
</dbReference>
<dbReference type="EMBL" id="CM042040">
    <property type="protein sequence ID" value="KAI3717314.1"/>
    <property type="molecule type" value="Genomic_DNA"/>
</dbReference>
<keyword evidence="2" id="KW-1185">Reference proteome</keyword>
<gene>
    <name evidence="1" type="ORF">L1987_68863</name>
</gene>
<reference evidence="2" key="1">
    <citation type="journal article" date="2022" name="Mol. Ecol. Resour.">
        <title>The genomes of chicory, endive, great burdock and yacon provide insights into Asteraceae palaeo-polyploidization history and plant inulin production.</title>
        <authorList>
            <person name="Fan W."/>
            <person name="Wang S."/>
            <person name="Wang H."/>
            <person name="Wang A."/>
            <person name="Jiang F."/>
            <person name="Liu H."/>
            <person name="Zhao H."/>
            <person name="Xu D."/>
            <person name="Zhang Y."/>
        </authorList>
    </citation>
    <scope>NUCLEOTIDE SEQUENCE [LARGE SCALE GENOMIC DNA]</scope>
    <source>
        <strain evidence="2">cv. Yunnan</strain>
    </source>
</reference>
<accession>A0ACB9B472</accession>
<comment type="caution">
    <text evidence="1">The sequence shown here is derived from an EMBL/GenBank/DDBJ whole genome shotgun (WGS) entry which is preliminary data.</text>
</comment>
<reference evidence="1 2" key="2">
    <citation type="journal article" date="2022" name="Mol. Ecol. Resour.">
        <title>The genomes of chicory, endive, great burdock and yacon provide insights into Asteraceae paleo-polyploidization history and plant inulin production.</title>
        <authorList>
            <person name="Fan W."/>
            <person name="Wang S."/>
            <person name="Wang H."/>
            <person name="Wang A."/>
            <person name="Jiang F."/>
            <person name="Liu H."/>
            <person name="Zhao H."/>
            <person name="Xu D."/>
            <person name="Zhang Y."/>
        </authorList>
    </citation>
    <scope>NUCLEOTIDE SEQUENCE [LARGE SCALE GENOMIC DNA]</scope>
    <source>
        <strain evidence="2">cv. Yunnan</strain>
        <tissue evidence="1">Leaves</tissue>
    </source>
</reference>
<evidence type="ECO:0000313" key="2">
    <source>
        <dbReference type="Proteomes" id="UP001056120"/>
    </source>
</evidence>
<organism evidence="1 2">
    <name type="scientific">Smallanthus sonchifolius</name>
    <dbReference type="NCBI Taxonomy" id="185202"/>
    <lineage>
        <taxon>Eukaryota</taxon>
        <taxon>Viridiplantae</taxon>
        <taxon>Streptophyta</taxon>
        <taxon>Embryophyta</taxon>
        <taxon>Tracheophyta</taxon>
        <taxon>Spermatophyta</taxon>
        <taxon>Magnoliopsida</taxon>
        <taxon>eudicotyledons</taxon>
        <taxon>Gunneridae</taxon>
        <taxon>Pentapetalae</taxon>
        <taxon>asterids</taxon>
        <taxon>campanulids</taxon>
        <taxon>Asterales</taxon>
        <taxon>Asteraceae</taxon>
        <taxon>Asteroideae</taxon>
        <taxon>Heliantheae alliance</taxon>
        <taxon>Millerieae</taxon>
        <taxon>Smallanthus</taxon>
    </lineage>
</organism>
<sequence length="387" mass="44886">MELILWLQINLSLETRHLSLLIKILNWVSLDQILTSWRNREDPAIGLFSLEIDQDNKQYQIMWNRSVQYWTSGSWNDRDHLFSLVPEMRLNYIYNFSYIDNENESYFTYSLYNPSIISRFIIDVSGQIQQLSWLDSTGQWNLFWSQPRVFCEVYGACGAFGVCNPQMMPFCSCLTDFEPRSQNDWNLGSYSNGCVRNTELYCSKKSDKPVFTHAYVEKRFLSAFPENKALPLEESECRNDCLDYCICNAYTFISNICQHWNREDLNNIPLVPFSHDSNIDTIYIKVSSSDHRKTNNKLLVAGIVSGFLGLVFLCSIGVVFYRRMKNQDPWMLSEEDRKVLDVPFFDFKRIVSATENFSLANKLGQGGFGPVYMGIFPGGAEMAHEES</sequence>
<name>A0ACB9B472_9ASTR</name>
<proteinExistence type="predicted"/>